<evidence type="ECO:0000256" key="2">
    <source>
        <dbReference type="ARBA" id="ARBA00011738"/>
    </source>
</evidence>
<dbReference type="SUPFAM" id="SSF53383">
    <property type="entry name" value="PLP-dependent transferases"/>
    <property type="match status" value="1"/>
</dbReference>
<gene>
    <name evidence="4" type="ORF">M9458_045911</name>
</gene>
<dbReference type="Gene3D" id="3.90.1150.170">
    <property type="match status" value="1"/>
</dbReference>
<keyword evidence="5" id="KW-1185">Reference proteome</keyword>
<evidence type="ECO:0000256" key="1">
    <source>
        <dbReference type="ARBA" id="ARBA00009533"/>
    </source>
</evidence>
<dbReference type="EMBL" id="JAMKFB020000023">
    <property type="protein sequence ID" value="KAL0157835.1"/>
    <property type="molecule type" value="Genomic_DNA"/>
</dbReference>
<accession>A0ABD0N6U2</accession>
<comment type="subunit">
    <text evidence="2">Homodimer.</text>
</comment>
<keyword evidence="3" id="KW-0456">Lyase</keyword>
<dbReference type="InterPro" id="IPR015424">
    <property type="entry name" value="PyrdxlP-dep_Trfase"/>
</dbReference>
<comment type="caution">
    <text evidence="4">The sequence shown here is derived from an EMBL/GenBank/DDBJ whole genome shotgun (WGS) entry which is preliminary data.</text>
</comment>
<evidence type="ECO:0000256" key="3">
    <source>
        <dbReference type="ARBA" id="ARBA00022793"/>
    </source>
</evidence>
<comment type="similarity">
    <text evidence="1">Belongs to the group II decarboxylase family.</text>
</comment>
<dbReference type="GO" id="GO:0016831">
    <property type="term" value="F:carboxy-lyase activity"/>
    <property type="evidence" value="ECO:0007669"/>
    <property type="project" value="UniProtKB-KW"/>
</dbReference>
<dbReference type="Proteomes" id="UP001529510">
    <property type="component" value="Unassembled WGS sequence"/>
</dbReference>
<feature type="non-terminal residue" evidence="4">
    <location>
        <position position="58"/>
    </location>
</feature>
<protein>
    <submittedName>
        <fullName evidence="4">Uncharacterized protein</fullName>
    </submittedName>
</protein>
<dbReference type="PANTHER" id="PTHR45677">
    <property type="entry name" value="GLUTAMATE DECARBOXYLASE-RELATED"/>
    <property type="match status" value="1"/>
</dbReference>
<sequence length="58" mass="6810">MSCPMYAIRMMKRGTMMVGYQPMDGHVNFFRMVVVSPRLTTKDMDFFLDEIEKLGKDL</sequence>
<keyword evidence="3" id="KW-0210">Decarboxylase</keyword>
<reference evidence="4 5" key="1">
    <citation type="submission" date="2024-05" db="EMBL/GenBank/DDBJ databases">
        <title>Genome sequencing and assembly of Indian major carp, Cirrhinus mrigala (Hamilton, 1822).</title>
        <authorList>
            <person name="Mohindra V."/>
            <person name="Chowdhury L.M."/>
            <person name="Lal K."/>
            <person name="Jena J.K."/>
        </authorList>
    </citation>
    <scope>NUCLEOTIDE SEQUENCE [LARGE SCALE GENOMIC DNA]</scope>
    <source>
        <strain evidence="4">CM1030</strain>
        <tissue evidence="4">Blood</tissue>
    </source>
</reference>
<evidence type="ECO:0000313" key="5">
    <source>
        <dbReference type="Proteomes" id="UP001529510"/>
    </source>
</evidence>
<name>A0ABD0N6U2_CIRMR</name>
<organism evidence="4 5">
    <name type="scientific">Cirrhinus mrigala</name>
    <name type="common">Mrigala</name>
    <dbReference type="NCBI Taxonomy" id="683832"/>
    <lineage>
        <taxon>Eukaryota</taxon>
        <taxon>Metazoa</taxon>
        <taxon>Chordata</taxon>
        <taxon>Craniata</taxon>
        <taxon>Vertebrata</taxon>
        <taxon>Euteleostomi</taxon>
        <taxon>Actinopterygii</taxon>
        <taxon>Neopterygii</taxon>
        <taxon>Teleostei</taxon>
        <taxon>Ostariophysi</taxon>
        <taxon>Cypriniformes</taxon>
        <taxon>Cyprinidae</taxon>
        <taxon>Labeoninae</taxon>
        <taxon>Labeonini</taxon>
        <taxon>Cirrhinus</taxon>
    </lineage>
</organism>
<dbReference type="PANTHER" id="PTHR45677:SF8">
    <property type="entry name" value="CYSTEINE SULFINIC ACID DECARBOXYLASE"/>
    <property type="match status" value="1"/>
</dbReference>
<dbReference type="AlphaFoldDB" id="A0ABD0N6U2"/>
<evidence type="ECO:0000313" key="4">
    <source>
        <dbReference type="EMBL" id="KAL0157835.1"/>
    </source>
</evidence>
<proteinExistence type="inferred from homology"/>